<dbReference type="AlphaFoldDB" id="A0A8T3C2B3"/>
<accession>A0A8T3C2B3</accession>
<dbReference type="Pfam" id="PF00078">
    <property type="entry name" value="RVT_1"/>
    <property type="match status" value="1"/>
</dbReference>
<dbReference type="SUPFAM" id="SSF56672">
    <property type="entry name" value="DNA/RNA polymerases"/>
    <property type="match status" value="1"/>
</dbReference>
<dbReference type="OrthoDB" id="447743at2759"/>
<gene>
    <name evidence="2" type="ORF">KFK09_003820</name>
</gene>
<protein>
    <recommendedName>
        <fullName evidence="1">Reverse transcriptase domain-containing protein</fullName>
    </recommendedName>
</protein>
<evidence type="ECO:0000259" key="1">
    <source>
        <dbReference type="PROSITE" id="PS50878"/>
    </source>
</evidence>
<feature type="domain" description="Reverse transcriptase" evidence="1">
    <location>
        <begin position="552"/>
        <end position="829"/>
    </location>
</feature>
<dbReference type="InterPro" id="IPR000477">
    <property type="entry name" value="RT_dom"/>
</dbReference>
<evidence type="ECO:0000313" key="2">
    <source>
        <dbReference type="EMBL" id="KAI0524450.1"/>
    </source>
</evidence>
<dbReference type="SMR" id="A0A8T3C2B3"/>
<dbReference type="Pfam" id="PF03372">
    <property type="entry name" value="Exo_endo_phos"/>
    <property type="match status" value="1"/>
</dbReference>
<dbReference type="CDD" id="cd01650">
    <property type="entry name" value="RT_nLTR_like"/>
    <property type="match status" value="1"/>
</dbReference>
<name>A0A8T3C2B3_DENNO</name>
<dbReference type="InterPro" id="IPR005135">
    <property type="entry name" value="Endo/exonuclease/phosphatase"/>
</dbReference>
<dbReference type="Gene3D" id="3.60.10.10">
    <property type="entry name" value="Endonuclease/exonuclease/phosphatase"/>
    <property type="match status" value="1"/>
</dbReference>
<proteinExistence type="predicted"/>
<dbReference type="PROSITE" id="PS50878">
    <property type="entry name" value="RT_POL"/>
    <property type="match status" value="1"/>
</dbReference>
<reference evidence="2" key="1">
    <citation type="journal article" date="2022" name="Front. Genet.">
        <title>Chromosome-Scale Assembly of the Dendrobium nobile Genome Provides Insights Into the Molecular Mechanism of the Biosynthesis of the Medicinal Active Ingredient of Dendrobium.</title>
        <authorList>
            <person name="Xu Q."/>
            <person name="Niu S.-C."/>
            <person name="Li K.-L."/>
            <person name="Zheng P.-J."/>
            <person name="Zhang X.-J."/>
            <person name="Jia Y."/>
            <person name="Liu Y."/>
            <person name="Niu Y.-X."/>
            <person name="Yu L.-H."/>
            <person name="Chen D.-F."/>
            <person name="Zhang G.-Q."/>
        </authorList>
    </citation>
    <scope>NUCLEOTIDE SEQUENCE</scope>
    <source>
        <tissue evidence="2">Leaf</tissue>
    </source>
</reference>
<organism evidence="2 3">
    <name type="scientific">Dendrobium nobile</name>
    <name type="common">Orchid</name>
    <dbReference type="NCBI Taxonomy" id="94219"/>
    <lineage>
        <taxon>Eukaryota</taxon>
        <taxon>Viridiplantae</taxon>
        <taxon>Streptophyta</taxon>
        <taxon>Embryophyta</taxon>
        <taxon>Tracheophyta</taxon>
        <taxon>Spermatophyta</taxon>
        <taxon>Magnoliopsida</taxon>
        <taxon>Liliopsida</taxon>
        <taxon>Asparagales</taxon>
        <taxon>Orchidaceae</taxon>
        <taxon>Epidendroideae</taxon>
        <taxon>Malaxideae</taxon>
        <taxon>Dendrobiinae</taxon>
        <taxon>Dendrobium</taxon>
    </lineage>
</organism>
<dbReference type="InterPro" id="IPR036691">
    <property type="entry name" value="Endo/exonu/phosph_ase_sf"/>
</dbReference>
<dbReference type="SUPFAM" id="SSF56219">
    <property type="entry name" value="DNase I-like"/>
    <property type="match status" value="1"/>
</dbReference>
<dbReference type="PANTHER" id="PTHR31635:SF196">
    <property type="entry name" value="REVERSE TRANSCRIPTASE DOMAIN-CONTAINING PROTEIN-RELATED"/>
    <property type="match status" value="1"/>
</dbReference>
<keyword evidence="3" id="KW-1185">Reference proteome</keyword>
<dbReference type="Proteomes" id="UP000829196">
    <property type="component" value="Unassembled WGS sequence"/>
</dbReference>
<dbReference type="GO" id="GO:0003824">
    <property type="term" value="F:catalytic activity"/>
    <property type="evidence" value="ECO:0007669"/>
    <property type="project" value="InterPro"/>
</dbReference>
<sequence>MLEQTTNRFAVLVEEDDNEALVKDDSNDKVIDKGIENVEPEVNFDLNHFSEDVKVKLAKELKSLGPMNSEKKKRNGRGARKKEASLYLKEMVRDENVFFIGLMETKMSNIGRMEVNCLLGNEWDYFHQPAVGTSGGILVLWNIKLVSFEVCEASSQLIIGNLSIPCLGMWKIATVYGSRCNKERGDLLSQLERSMENSSPSIIGGDFNCILNKEEKRGGKRFMFSKVPRDMQSFMVNSDFYDIGVVGPRYTWCNNKEGNSRIWERLDRCILNSLAMQKLPLVVNRHLARMASDHCPIVLKMDDRIRFKSRTIKFEDTWKSYPAAKNIVFHSWKKQDEGNEYEVLRKKLNRTLKSLFFWSRNKCKDLNVLKDNLKKEILDFQNKEALNNNWSAEDLFLLRNKVHQLNITMKRLSTWWNQRAKARWHEEGNTNSKLHNFATARRNGNRIFQVKDEANKVHMDEDQIEKVFTKFFEKKWEYRECEVTGWPQIMENQKLNAEDMDLLNAEFTENEMQTAVFQQGKNKSPGADGVTSSFYKCYWNIVWDTLWKAVRKIFSSSHMNKDWKDTLIVLIPKIRNPLFPSNYRPISLCQTNYKIVATMIVNRLKKGMDRMTSEEQVAFIHGRSIAEHCLLAQEIFHKFKISKNKKGMMAVKLDMEQACDSMGWNTLRHILRWYWFPIIFSNLILECVVDVRFSIIINGKNSDWIKAHSGFHQGCPLSPYLFIMCFQLMTNLLEQNGRSLGIQISSGGPKISHLLYADDALIFSHASIELARKMKTIVKKFCKWTGQRINIGKSQLLFGKIVNHRMRRKIGRLLGFKIVKEMRYLGVKISLERMKMADYQEVLSNAMERLNVWSRKSLSLGGKLILIEGS</sequence>
<comment type="caution">
    <text evidence="2">The sequence shown here is derived from an EMBL/GenBank/DDBJ whole genome shotgun (WGS) entry which is preliminary data.</text>
</comment>
<dbReference type="PANTHER" id="PTHR31635">
    <property type="entry name" value="REVERSE TRANSCRIPTASE DOMAIN-CONTAINING PROTEIN-RELATED"/>
    <property type="match status" value="1"/>
</dbReference>
<dbReference type="EMBL" id="JAGYWB010000004">
    <property type="protein sequence ID" value="KAI0524450.1"/>
    <property type="molecule type" value="Genomic_DNA"/>
</dbReference>
<evidence type="ECO:0000313" key="3">
    <source>
        <dbReference type="Proteomes" id="UP000829196"/>
    </source>
</evidence>
<dbReference type="InterPro" id="IPR043502">
    <property type="entry name" value="DNA/RNA_pol_sf"/>
</dbReference>